<dbReference type="PANTHER" id="PTHR35718:SF1">
    <property type="entry name" value="EXPRESSED PROTEIN"/>
    <property type="match status" value="1"/>
</dbReference>
<proteinExistence type="predicted"/>
<keyword evidence="2" id="KW-0472">Membrane</keyword>
<gene>
    <name evidence="2" type="ORF">O6P43_000324</name>
</gene>
<protein>
    <submittedName>
        <fullName evidence="2">Transmembrane protein</fullName>
    </submittedName>
</protein>
<dbReference type="AlphaFoldDB" id="A0AAD7VME5"/>
<keyword evidence="2" id="KW-0812">Transmembrane</keyword>
<evidence type="ECO:0000256" key="1">
    <source>
        <dbReference type="SAM" id="SignalP"/>
    </source>
</evidence>
<organism evidence="2 3">
    <name type="scientific">Quillaja saponaria</name>
    <name type="common">Soap bark tree</name>
    <dbReference type="NCBI Taxonomy" id="32244"/>
    <lineage>
        <taxon>Eukaryota</taxon>
        <taxon>Viridiplantae</taxon>
        <taxon>Streptophyta</taxon>
        <taxon>Embryophyta</taxon>
        <taxon>Tracheophyta</taxon>
        <taxon>Spermatophyta</taxon>
        <taxon>Magnoliopsida</taxon>
        <taxon>eudicotyledons</taxon>
        <taxon>Gunneridae</taxon>
        <taxon>Pentapetalae</taxon>
        <taxon>rosids</taxon>
        <taxon>fabids</taxon>
        <taxon>Fabales</taxon>
        <taxon>Quillajaceae</taxon>
        <taxon>Quillaja</taxon>
    </lineage>
</organism>
<keyword evidence="1" id="KW-0732">Signal</keyword>
<sequence length="116" mass="12662">MSTSIAFSIFFLLSLTLLNIATAQDRAPHGLVYENPAAFPPSAYDFFHPNTQQPQIQDSCHASKCSTMPLAAQVEATQAYENKALASPNDVGSLAGNIWELVELLALSLVLHLLWF</sequence>
<evidence type="ECO:0000313" key="2">
    <source>
        <dbReference type="EMBL" id="KAJ7980995.1"/>
    </source>
</evidence>
<comment type="caution">
    <text evidence="2">The sequence shown here is derived from an EMBL/GenBank/DDBJ whole genome shotgun (WGS) entry which is preliminary data.</text>
</comment>
<feature type="signal peptide" evidence="1">
    <location>
        <begin position="1"/>
        <end position="23"/>
    </location>
</feature>
<reference evidence="2 3" key="1">
    <citation type="journal article" date="2023" name="Science">
        <title>Elucidation of the pathway for biosynthesis of saponin adjuvants from the soapbark tree.</title>
        <authorList>
            <person name="Reed J."/>
            <person name="Orme A."/>
            <person name="El-Demerdash A."/>
            <person name="Owen C."/>
            <person name="Martin L.B.B."/>
            <person name="Misra R.C."/>
            <person name="Kikuchi S."/>
            <person name="Rejzek M."/>
            <person name="Martin A.C."/>
            <person name="Harkess A."/>
            <person name="Leebens-Mack J."/>
            <person name="Louveau T."/>
            <person name="Stephenson M.J."/>
            <person name="Osbourn A."/>
        </authorList>
    </citation>
    <scope>NUCLEOTIDE SEQUENCE [LARGE SCALE GENOMIC DNA]</scope>
    <source>
        <strain evidence="2">S10</strain>
    </source>
</reference>
<name>A0AAD7VME5_QUISA</name>
<dbReference type="Proteomes" id="UP001163823">
    <property type="component" value="Chromosome 1"/>
</dbReference>
<dbReference type="EMBL" id="JARAOO010000001">
    <property type="protein sequence ID" value="KAJ7980995.1"/>
    <property type="molecule type" value="Genomic_DNA"/>
</dbReference>
<feature type="chain" id="PRO_5042242439" evidence="1">
    <location>
        <begin position="24"/>
        <end position="116"/>
    </location>
</feature>
<accession>A0AAD7VME5</accession>
<dbReference type="KEGG" id="qsa:O6P43_000324"/>
<keyword evidence="3" id="KW-1185">Reference proteome</keyword>
<evidence type="ECO:0000313" key="3">
    <source>
        <dbReference type="Proteomes" id="UP001163823"/>
    </source>
</evidence>
<dbReference type="PANTHER" id="PTHR35718">
    <property type="entry name" value="EXPRESSED PROTEIN"/>
    <property type="match status" value="1"/>
</dbReference>